<proteinExistence type="predicted"/>
<accession>A0ABV5GRR2</accession>
<evidence type="ECO:0000313" key="1">
    <source>
        <dbReference type="EMBL" id="MFB9098074.1"/>
    </source>
</evidence>
<organism evidence="1 2">
    <name type="scientific">Flavobacterium jumunjinense</name>
    <dbReference type="NCBI Taxonomy" id="998845"/>
    <lineage>
        <taxon>Bacteria</taxon>
        <taxon>Pseudomonadati</taxon>
        <taxon>Bacteroidota</taxon>
        <taxon>Flavobacteriia</taxon>
        <taxon>Flavobacteriales</taxon>
        <taxon>Flavobacteriaceae</taxon>
        <taxon>Flavobacterium</taxon>
    </lineage>
</organism>
<evidence type="ECO:0000313" key="2">
    <source>
        <dbReference type="Proteomes" id="UP001589607"/>
    </source>
</evidence>
<protein>
    <submittedName>
        <fullName evidence="1">Uncharacterized protein</fullName>
    </submittedName>
</protein>
<dbReference type="Proteomes" id="UP001589607">
    <property type="component" value="Unassembled WGS sequence"/>
</dbReference>
<dbReference type="EMBL" id="JBHMEY010000067">
    <property type="protein sequence ID" value="MFB9098074.1"/>
    <property type="molecule type" value="Genomic_DNA"/>
</dbReference>
<dbReference type="RefSeq" id="WP_236456137.1">
    <property type="nucleotide sequence ID" value="NZ_CBCSGE010000003.1"/>
</dbReference>
<reference evidence="1 2" key="1">
    <citation type="submission" date="2024-09" db="EMBL/GenBank/DDBJ databases">
        <authorList>
            <person name="Sun Q."/>
            <person name="Mori K."/>
        </authorList>
    </citation>
    <scope>NUCLEOTIDE SEQUENCE [LARGE SCALE GENOMIC DNA]</scope>
    <source>
        <strain evidence="1 2">CECT 7955</strain>
    </source>
</reference>
<keyword evidence="2" id="KW-1185">Reference proteome</keyword>
<sequence length="189" mass="22655">MKNAKNEIQEIHPFNETFYIESLYIKTHIILSELEYYDEICDNPNINFEENHELILSLIQNIIAQVAGISRFFWPSKNSPFHKIRAEKLRKVYSIDDSCPIKNRGMRNLIEHFDERLDLFLNEFGTKKIVPSYVGNKPNNNDPTILFRAFFYDEFIFKVLNEEYELKPIIKEIIRIHRILLIQRENGRF</sequence>
<comment type="caution">
    <text evidence="1">The sequence shown here is derived from an EMBL/GenBank/DDBJ whole genome shotgun (WGS) entry which is preliminary data.</text>
</comment>
<gene>
    <name evidence="1" type="ORF">ACFFVF_16270</name>
</gene>
<name>A0ABV5GRR2_9FLAO</name>